<dbReference type="EMBL" id="CAIIXF020000007">
    <property type="protein sequence ID" value="CAH1790441.1"/>
    <property type="molecule type" value="Genomic_DNA"/>
</dbReference>
<dbReference type="PANTHER" id="PTHR40472:SF6">
    <property type="entry name" value="RICIN B-TYPE LECTIN DOMAIN-CONTAINING PROTEIN"/>
    <property type="match status" value="1"/>
</dbReference>
<dbReference type="OrthoDB" id="6060659at2759"/>
<name>A0A8J1UZX6_OWEFU</name>
<evidence type="ECO:0000313" key="1">
    <source>
        <dbReference type="EMBL" id="CAH1790441.1"/>
    </source>
</evidence>
<dbReference type="AlphaFoldDB" id="A0A8J1UZX6"/>
<organism evidence="1 2">
    <name type="scientific">Owenia fusiformis</name>
    <name type="common">Polychaete worm</name>
    <dbReference type="NCBI Taxonomy" id="6347"/>
    <lineage>
        <taxon>Eukaryota</taxon>
        <taxon>Metazoa</taxon>
        <taxon>Spiralia</taxon>
        <taxon>Lophotrochozoa</taxon>
        <taxon>Annelida</taxon>
        <taxon>Polychaeta</taxon>
        <taxon>Sedentaria</taxon>
        <taxon>Canalipalpata</taxon>
        <taxon>Sabellida</taxon>
        <taxon>Oweniida</taxon>
        <taxon>Oweniidae</taxon>
        <taxon>Owenia</taxon>
    </lineage>
</organism>
<keyword evidence="2" id="KW-1185">Reference proteome</keyword>
<sequence>MRYTKNDRKKTEDFLLGIMDIIFQAIRLEAAYYEMNAFTTIKEERKKEWETRVQKVREKLEEIDVAVMNKYHAQSKEEILDYARDNSEMSNEKFSRGLFSSLEKKYYWRVWFVLTYNPITGSDKHTVNVCGGHVLERLS</sequence>
<protein>
    <submittedName>
        <fullName evidence="1">Uncharacterized protein</fullName>
    </submittedName>
</protein>
<evidence type="ECO:0000313" key="2">
    <source>
        <dbReference type="Proteomes" id="UP000749559"/>
    </source>
</evidence>
<proteinExistence type="predicted"/>
<accession>A0A8J1UZX6</accession>
<comment type="caution">
    <text evidence="1">The sequence shown here is derived from an EMBL/GenBank/DDBJ whole genome shotgun (WGS) entry which is preliminary data.</text>
</comment>
<dbReference type="Proteomes" id="UP000749559">
    <property type="component" value="Unassembled WGS sequence"/>
</dbReference>
<gene>
    <name evidence="1" type="ORF">OFUS_LOCUS15646</name>
</gene>
<dbReference type="InterPro" id="IPR039051">
    <property type="entry name" value="SE-CTX-like"/>
</dbReference>
<reference evidence="1" key="1">
    <citation type="submission" date="2022-03" db="EMBL/GenBank/DDBJ databases">
        <authorList>
            <person name="Martin C."/>
        </authorList>
    </citation>
    <scope>NUCLEOTIDE SEQUENCE</scope>
</reference>
<dbReference type="PANTHER" id="PTHR40472">
    <property type="entry name" value="RICIN B-TYPE LECTIN DOMAIN-CONTAINING PROTEIN"/>
    <property type="match status" value="1"/>
</dbReference>